<evidence type="ECO:0000256" key="4">
    <source>
        <dbReference type="ARBA" id="ARBA00022777"/>
    </source>
</evidence>
<dbReference type="Proteomes" id="UP000707356">
    <property type="component" value="Unassembled WGS sequence"/>
</dbReference>
<name>A0A951U5Q9_9CYAN</name>
<protein>
    <recommendedName>
        <fullName evidence="2">histidine kinase</fullName>
        <ecNumber evidence="2">2.7.13.3</ecNumber>
    </recommendedName>
</protein>
<reference evidence="7" key="2">
    <citation type="journal article" date="2022" name="Microbiol. Resour. Announc.">
        <title>Metagenome Sequencing to Explore Phylogenomics of Terrestrial Cyanobacteria.</title>
        <authorList>
            <person name="Ward R.D."/>
            <person name="Stajich J.E."/>
            <person name="Johansen J.R."/>
            <person name="Huntemann M."/>
            <person name="Clum A."/>
            <person name="Foster B."/>
            <person name="Foster B."/>
            <person name="Roux S."/>
            <person name="Palaniappan K."/>
            <person name="Varghese N."/>
            <person name="Mukherjee S."/>
            <person name="Reddy T.B.K."/>
            <person name="Daum C."/>
            <person name="Copeland A."/>
            <person name="Chen I.A."/>
            <person name="Ivanova N.N."/>
            <person name="Kyrpides N.C."/>
            <person name="Shapiro N."/>
            <person name="Eloe-Fadrosh E.A."/>
            <person name="Pietrasiak N."/>
        </authorList>
    </citation>
    <scope>NUCLEOTIDE SEQUENCE</scope>
    <source>
        <strain evidence="7">GSE-TBD4-15B</strain>
    </source>
</reference>
<evidence type="ECO:0000313" key="8">
    <source>
        <dbReference type="Proteomes" id="UP000707356"/>
    </source>
</evidence>
<dbReference type="PANTHER" id="PTHR42878:SF15">
    <property type="entry name" value="BACTERIOPHYTOCHROME"/>
    <property type="match status" value="1"/>
</dbReference>
<comment type="catalytic activity">
    <reaction evidence="1">
        <text>ATP + protein L-histidine = ADP + protein N-phospho-L-histidine.</text>
        <dbReference type="EC" id="2.7.13.3"/>
    </reaction>
</comment>
<dbReference type="InterPro" id="IPR003594">
    <property type="entry name" value="HATPase_dom"/>
</dbReference>
<dbReference type="AlphaFoldDB" id="A0A951U5Q9"/>
<organism evidence="7 8">
    <name type="scientific">Pegethrix bostrychoides GSE-TBD4-15B</name>
    <dbReference type="NCBI Taxonomy" id="2839662"/>
    <lineage>
        <taxon>Bacteria</taxon>
        <taxon>Bacillati</taxon>
        <taxon>Cyanobacteriota</taxon>
        <taxon>Cyanophyceae</taxon>
        <taxon>Oculatellales</taxon>
        <taxon>Oculatellaceae</taxon>
        <taxon>Pegethrix</taxon>
    </lineage>
</organism>
<dbReference type="Gene3D" id="3.30.565.10">
    <property type="entry name" value="Histidine kinase-like ATPase, C-terminal domain"/>
    <property type="match status" value="1"/>
</dbReference>
<dbReference type="PANTHER" id="PTHR42878">
    <property type="entry name" value="TWO-COMPONENT HISTIDINE KINASE"/>
    <property type="match status" value="1"/>
</dbReference>
<evidence type="ECO:0000259" key="6">
    <source>
        <dbReference type="PROSITE" id="PS50109"/>
    </source>
</evidence>
<keyword evidence="4" id="KW-0418">Kinase</keyword>
<evidence type="ECO:0000256" key="3">
    <source>
        <dbReference type="ARBA" id="ARBA00022679"/>
    </source>
</evidence>
<dbReference type="InterPro" id="IPR005467">
    <property type="entry name" value="His_kinase_dom"/>
</dbReference>
<dbReference type="GO" id="GO:0030295">
    <property type="term" value="F:protein kinase activator activity"/>
    <property type="evidence" value="ECO:0007669"/>
    <property type="project" value="TreeGrafter"/>
</dbReference>
<dbReference type="InterPro" id="IPR004358">
    <property type="entry name" value="Sig_transdc_His_kin-like_C"/>
</dbReference>
<dbReference type="PROSITE" id="PS50109">
    <property type="entry name" value="HIS_KIN"/>
    <property type="match status" value="1"/>
</dbReference>
<evidence type="ECO:0000256" key="5">
    <source>
        <dbReference type="ARBA" id="ARBA00023012"/>
    </source>
</evidence>
<dbReference type="GO" id="GO:0007234">
    <property type="term" value="P:osmosensory signaling via phosphorelay pathway"/>
    <property type="evidence" value="ECO:0007669"/>
    <property type="project" value="TreeGrafter"/>
</dbReference>
<evidence type="ECO:0000256" key="2">
    <source>
        <dbReference type="ARBA" id="ARBA00012438"/>
    </source>
</evidence>
<gene>
    <name evidence="7" type="ORF">KME07_16485</name>
</gene>
<dbReference type="InterPro" id="IPR050351">
    <property type="entry name" value="BphY/WalK/GraS-like"/>
</dbReference>
<reference evidence="7" key="1">
    <citation type="submission" date="2021-05" db="EMBL/GenBank/DDBJ databases">
        <authorList>
            <person name="Pietrasiak N."/>
            <person name="Ward R."/>
            <person name="Stajich J.E."/>
            <person name="Kurbessoian T."/>
        </authorList>
    </citation>
    <scope>NUCLEOTIDE SEQUENCE</scope>
    <source>
        <strain evidence="7">GSE-TBD4-15B</strain>
    </source>
</reference>
<dbReference type="SUPFAM" id="SSF55874">
    <property type="entry name" value="ATPase domain of HSP90 chaperone/DNA topoisomerase II/histidine kinase"/>
    <property type="match status" value="1"/>
</dbReference>
<sequence length="105" mass="11716">MKYSRDRAEAVITIGSSNRDTETVFFVQDNGAGFDMVYRNRLFNIFQRLHSQQQFAGTGVGLANLRRIIHRHGARTWAEGAIDQGATSYFSIYVSLPNSSPSSPS</sequence>
<evidence type="ECO:0000256" key="1">
    <source>
        <dbReference type="ARBA" id="ARBA00000085"/>
    </source>
</evidence>
<dbReference type="EC" id="2.7.13.3" evidence="2"/>
<dbReference type="Pfam" id="PF02518">
    <property type="entry name" value="HATPase_c"/>
    <property type="match status" value="1"/>
</dbReference>
<keyword evidence="3" id="KW-0808">Transferase</keyword>
<dbReference type="GO" id="GO:0000156">
    <property type="term" value="F:phosphorelay response regulator activity"/>
    <property type="evidence" value="ECO:0007669"/>
    <property type="project" value="TreeGrafter"/>
</dbReference>
<dbReference type="PRINTS" id="PR00344">
    <property type="entry name" value="BCTRLSENSOR"/>
</dbReference>
<feature type="domain" description="Histidine kinase" evidence="6">
    <location>
        <begin position="1"/>
        <end position="100"/>
    </location>
</feature>
<proteinExistence type="predicted"/>
<dbReference type="InterPro" id="IPR036890">
    <property type="entry name" value="HATPase_C_sf"/>
</dbReference>
<comment type="caution">
    <text evidence="7">The sequence shown here is derived from an EMBL/GenBank/DDBJ whole genome shotgun (WGS) entry which is preliminary data.</text>
</comment>
<dbReference type="GO" id="GO:0004673">
    <property type="term" value="F:protein histidine kinase activity"/>
    <property type="evidence" value="ECO:0007669"/>
    <property type="project" value="UniProtKB-EC"/>
</dbReference>
<keyword evidence="5" id="KW-0902">Two-component regulatory system</keyword>
<dbReference type="EMBL" id="JAHHHV010000072">
    <property type="protein sequence ID" value="MBW4467023.1"/>
    <property type="molecule type" value="Genomic_DNA"/>
</dbReference>
<evidence type="ECO:0000313" key="7">
    <source>
        <dbReference type="EMBL" id="MBW4467023.1"/>
    </source>
</evidence>
<accession>A0A951U5Q9</accession>